<dbReference type="EMBL" id="GBXM01083221">
    <property type="protein sequence ID" value="JAH25356.1"/>
    <property type="molecule type" value="Transcribed_RNA"/>
</dbReference>
<reference evidence="1" key="2">
    <citation type="journal article" date="2015" name="Fish Shellfish Immunol.">
        <title>Early steps in the European eel (Anguilla anguilla)-Vibrio vulnificus interaction in the gills: Role of the RtxA13 toxin.</title>
        <authorList>
            <person name="Callol A."/>
            <person name="Pajuelo D."/>
            <person name="Ebbesson L."/>
            <person name="Teles M."/>
            <person name="MacKenzie S."/>
            <person name="Amaro C."/>
        </authorList>
    </citation>
    <scope>NUCLEOTIDE SEQUENCE</scope>
</reference>
<organism evidence="1">
    <name type="scientific">Anguilla anguilla</name>
    <name type="common">European freshwater eel</name>
    <name type="synonym">Muraena anguilla</name>
    <dbReference type="NCBI Taxonomy" id="7936"/>
    <lineage>
        <taxon>Eukaryota</taxon>
        <taxon>Metazoa</taxon>
        <taxon>Chordata</taxon>
        <taxon>Craniata</taxon>
        <taxon>Vertebrata</taxon>
        <taxon>Euteleostomi</taxon>
        <taxon>Actinopterygii</taxon>
        <taxon>Neopterygii</taxon>
        <taxon>Teleostei</taxon>
        <taxon>Anguilliformes</taxon>
        <taxon>Anguillidae</taxon>
        <taxon>Anguilla</taxon>
    </lineage>
</organism>
<reference evidence="1" key="1">
    <citation type="submission" date="2014-11" db="EMBL/GenBank/DDBJ databases">
        <authorList>
            <person name="Amaro Gonzalez C."/>
        </authorList>
    </citation>
    <scope>NUCLEOTIDE SEQUENCE</scope>
</reference>
<dbReference type="AlphaFoldDB" id="A0A0E9R894"/>
<protein>
    <submittedName>
        <fullName evidence="1">Uncharacterized protein</fullName>
    </submittedName>
</protein>
<name>A0A0E9R894_ANGAN</name>
<proteinExistence type="predicted"/>
<evidence type="ECO:0000313" key="1">
    <source>
        <dbReference type="EMBL" id="JAH25356.1"/>
    </source>
</evidence>
<sequence length="23" mass="2713">MFCYRVSLSHLHTCQNSKRSVCL</sequence>
<accession>A0A0E9R894</accession>